<gene>
    <name evidence="3" type="ORF">AUCHE_11_00040</name>
</gene>
<dbReference type="RefSeq" id="WP_006503300.1">
    <property type="nucleotide sequence ID" value="NZ_BAGZ01000011.1"/>
</dbReference>
<dbReference type="OrthoDB" id="3729831at2"/>
<keyword evidence="4" id="KW-1185">Reference proteome</keyword>
<evidence type="ECO:0000313" key="3">
    <source>
        <dbReference type="EMBL" id="GAB78545.1"/>
    </source>
</evidence>
<feature type="chain" id="PRO_5038805536" evidence="2">
    <location>
        <begin position="33"/>
        <end position="305"/>
    </location>
</feature>
<dbReference type="PROSITE" id="PS51257">
    <property type="entry name" value="PROKAR_LIPOPROTEIN"/>
    <property type="match status" value="1"/>
</dbReference>
<sequence>MTSPRTRHHRRPVTLRALAGLLALAMSGCAPGGGKPADKTSTATGSASPSSSATAGNSLPPELVAALEKLPGNLAERSGLAALPVGGRGEPALWGALRTGPAWSTIKVPLSVAAGDTHRDTSGLAISQSDNEAAARLWTALGGGEQAASAVRAELHRGGDTHTTVQHHEVRPPYTPYGQTNWQLDDSARYTASLPCRPEAATTYAQMHHIAADQRWGLGSAHAEAYKGGWGPAVDQQYMARQIGVIAHPDGTRTAVALIVLSPGGYEQAATDLDILAGTMREHLDKLPSGRCTSPSGAAEDKAKP</sequence>
<organism evidence="3 4">
    <name type="scientific">Austwickia chelonae NBRC 105200</name>
    <dbReference type="NCBI Taxonomy" id="1184607"/>
    <lineage>
        <taxon>Bacteria</taxon>
        <taxon>Bacillati</taxon>
        <taxon>Actinomycetota</taxon>
        <taxon>Actinomycetes</taxon>
        <taxon>Micrococcales</taxon>
        <taxon>Dermatophilaceae</taxon>
        <taxon>Austwickia</taxon>
    </lineage>
</organism>
<feature type="region of interest" description="Disordered" evidence="1">
    <location>
        <begin position="286"/>
        <end position="305"/>
    </location>
</feature>
<accession>K6VTA6</accession>
<evidence type="ECO:0000313" key="4">
    <source>
        <dbReference type="Proteomes" id="UP000008495"/>
    </source>
</evidence>
<evidence type="ECO:0000256" key="2">
    <source>
        <dbReference type="SAM" id="SignalP"/>
    </source>
</evidence>
<comment type="caution">
    <text evidence="3">The sequence shown here is derived from an EMBL/GenBank/DDBJ whole genome shotgun (WGS) entry which is preliminary data.</text>
</comment>
<evidence type="ECO:0000256" key="1">
    <source>
        <dbReference type="SAM" id="MobiDB-lite"/>
    </source>
</evidence>
<dbReference type="SUPFAM" id="SSF56601">
    <property type="entry name" value="beta-lactamase/transpeptidase-like"/>
    <property type="match status" value="1"/>
</dbReference>
<reference evidence="3 4" key="1">
    <citation type="submission" date="2012-08" db="EMBL/GenBank/DDBJ databases">
        <title>Whole genome shotgun sequence of Austwickia chelonae NBRC 105200.</title>
        <authorList>
            <person name="Yoshida I."/>
            <person name="Hosoyama A."/>
            <person name="Tsuchikane K."/>
            <person name="Katsumata H."/>
            <person name="Ando Y."/>
            <person name="Ohji S."/>
            <person name="Hamada M."/>
            <person name="Tamura T."/>
            <person name="Yamazoe A."/>
            <person name="Yamazaki S."/>
            <person name="Fujita N."/>
        </authorList>
    </citation>
    <scope>NUCLEOTIDE SEQUENCE [LARGE SCALE GENOMIC DNA]</scope>
    <source>
        <strain evidence="3 4">NBRC 105200</strain>
    </source>
</reference>
<dbReference type="EMBL" id="BAGZ01000011">
    <property type="protein sequence ID" value="GAB78545.1"/>
    <property type="molecule type" value="Genomic_DNA"/>
</dbReference>
<dbReference type="InterPro" id="IPR012338">
    <property type="entry name" value="Beta-lactam/transpept-like"/>
</dbReference>
<keyword evidence="2" id="KW-0732">Signal</keyword>
<feature type="signal peptide" evidence="2">
    <location>
        <begin position="1"/>
        <end position="32"/>
    </location>
</feature>
<name>K6VTA6_9MICO</name>
<feature type="compositionally biased region" description="Low complexity" evidence="1">
    <location>
        <begin position="40"/>
        <end position="58"/>
    </location>
</feature>
<dbReference type="Proteomes" id="UP000008495">
    <property type="component" value="Unassembled WGS sequence"/>
</dbReference>
<protein>
    <submittedName>
        <fullName evidence="3">Uncharacterized protein</fullName>
    </submittedName>
</protein>
<dbReference type="eggNOG" id="COG2367">
    <property type="taxonomic scope" value="Bacteria"/>
</dbReference>
<dbReference type="AlphaFoldDB" id="K6VTA6"/>
<dbReference type="STRING" id="100225.SAMN05421595_2822"/>
<proteinExistence type="predicted"/>
<dbReference type="Gene3D" id="3.40.710.10">
    <property type="entry name" value="DD-peptidase/beta-lactamase superfamily"/>
    <property type="match status" value="1"/>
</dbReference>
<feature type="region of interest" description="Disordered" evidence="1">
    <location>
        <begin position="31"/>
        <end position="58"/>
    </location>
</feature>